<name>A0ABP9WP54_9GAMM</name>
<comment type="caution">
    <text evidence="1">The sequence shown here is derived from an EMBL/GenBank/DDBJ whole genome shotgun (WGS) entry which is preliminary data.</text>
</comment>
<evidence type="ECO:0000313" key="1">
    <source>
        <dbReference type="EMBL" id="GAA5524909.1"/>
    </source>
</evidence>
<evidence type="ECO:0008006" key="3">
    <source>
        <dbReference type="Google" id="ProtNLM"/>
    </source>
</evidence>
<evidence type="ECO:0000313" key="2">
    <source>
        <dbReference type="Proteomes" id="UP001408594"/>
    </source>
</evidence>
<protein>
    <recommendedName>
        <fullName evidence="3">AbiTii domain-containing protein</fullName>
    </recommendedName>
</protein>
<dbReference type="Proteomes" id="UP001408594">
    <property type="component" value="Unassembled WGS sequence"/>
</dbReference>
<gene>
    <name evidence="1" type="ORF">Maes01_01468</name>
</gene>
<proteinExistence type="predicted"/>
<accession>A0ABP9WP54</accession>
<sequence>MGTAINKPFHLRQWLSVQQAVSHLSALAEELFTSADLADLAEHHQLDLYWYRPGQAVAYLDRPAVLDLSKPLRLCAENPSDWKAIVGILRQRPALPAYEQDTPLLEDDEGNRLRICFDYRQRPEPFSGRWYPSLAELMVRRSDIDQLEPDLFSPADTEHPLEKQQLLNVIWELEKLALDGEHHSTSWLAEQIARRSSALDRQSLERILSAAEREGSRGSPH</sequence>
<reference evidence="1 2" key="1">
    <citation type="submission" date="2024-02" db="EMBL/GenBank/DDBJ databases">
        <title>Microbulbifer aestuariivivens NBRC 112533.</title>
        <authorList>
            <person name="Ichikawa N."/>
            <person name="Katano-Makiyama Y."/>
            <person name="Hidaka K."/>
        </authorList>
    </citation>
    <scope>NUCLEOTIDE SEQUENCE [LARGE SCALE GENOMIC DNA]</scope>
    <source>
        <strain evidence="1 2">NBRC 112533</strain>
    </source>
</reference>
<organism evidence="1 2">
    <name type="scientific">Microbulbifer aestuariivivens</name>
    <dbReference type="NCBI Taxonomy" id="1908308"/>
    <lineage>
        <taxon>Bacteria</taxon>
        <taxon>Pseudomonadati</taxon>
        <taxon>Pseudomonadota</taxon>
        <taxon>Gammaproteobacteria</taxon>
        <taxon>Cellvibrionales</taxon>
        <taxon>Microbulbiferaceae</taxon>
        <taxon>Microbulbifer</taxon>
    </lineage>
</organism>
<dbReference type="RefSeq" id="WP_345550191.1">
    <property type="nucleotide sequence ID" value="NZ_BAABRT010000009.1"/>
</dbReference>
<dbReference type="EMBL" id="BAABRT010000009">
    <property type="protein sequence ID" value="GAA5524909.1"/>
    <property type="molecule type" value="Genomic_DNA"/>
</dbReference>
<keyword evidence="2" id="KW-1185">Reference proteome</keyword>